<reference evidence="1 2" key="1">
    <citation type="submission" date="2016-01" db="EMBL/GenBank/DDBJ databases">
        <title>Draft Genome Sequences of Seven Thermophilic Sporeformers Isolated from Foods.</title>
        <authorList>
            <person name="Berendsen E.M."/>
            <person name="Wells-Bennik M.H."/>
            <person name="Krawcyk A.O."/>
            <person name="De Jong A."/>
            <person name="Holsappel S."/>
            <person name="Eijlander R.T."/>
            <person name="Kuipers O.P."/>
        </authorList>
    </citation>
    <scope>NUCLEOTIDE SEQUENCE [LARGE SCALE GENOMIC DNA]</scope>
    <source>
        <strain evidence="1 2">B4109</strain>
    </source>
</reference>
<evidence type="ECO:0008006" key="3">
    <source>
        <dbReference type="Google" id="ProtNLM"/>
    </source>
</evidence>
<gene>
    <name evidence="1" type="ORF">B4109_0347</name>
</gene>
<comment type="caution">
    <text evidence="1">The sequence shown here is derived from an EMBL/GenBank/DDBJ whole genome shotgun (WGS) entry which is preliminary data.</text>
</comment>
<dbReference type="Proteomes" id="UP000075424">
    <property type="component" value="Unassembled WGS sequence"/>
</dbReference>
<dbReference type="Pfam" id="PF07070">
    <property type="entry name" value="Spo0M"/>
    <property type="match status" value="1"/>
</dbReference>
<dbReference type="PANTHER" id="PTHR40053">
    <property type="entry name" value="SPORULATION-CONTROL PROTEIN SPO0M"/>
    <property type="match status" value="1"/>
</dbReference>
<dbReference type="GeneID" id="89612361"/>
<dbReference type="PANTHER" id="PTHR40053:SF1">
    <property type="entry name" value="SPORULATION-CONTROL PROTEIN SPO0M"/>
    <property type="match status" value="1"/>
</dbReference>
<dbReference type="InterPro" id="IPR009776">
    <property type="entry name" value="Spore_0_M"/>
</dbReference>
<accession>A0A150MY66</accession>
<name>A0A150MY66_GEOSE</name>
<dbReference type="AlphaFoldDB" id="A0A150MY66"/>
<dbReference type="PATRIC" id="fig|1422.18.peg.641"/>
<dbReference type="RefSeq" id="WP_183084029.1">
    <property type="nucleotide sequence ID" value="NZ_CBCSGJ010000032.1"/>
</dbReference>
<proteinExistence type="predicted"/>
<dbReference type="EMBL" id="LQYV01000012">
    <property type="protein sequence ID" value="KYD29394.1"/>
    <property type="molecule type" value="Genomic_DNA"/>
</dbReference>
<evidence type="ECO:0000313" key="1">
    <source>
        <dbReference type="EMBL" id="KYD29394.1"/>
    </source>
</evidence>
<protein>
    <recommendedName>
        <fullName evidence="3">Sporulation protein SpoOM</fullName>
    </recommendedName>
</protein>
<organism evidence="1 2">
    <name type="scientific">Geobacillus stearothermophilus</name>
    <name type="common">Bacillus stearothermophilus</name>
    <dbReference type="NCBI Taxonomy" id="1422"/>
    <lineage>
        <taxon>Bacteria</taxon>
        <taxon>Bacillati</taxon>
        <taxon>Bacillota</taxon>
        <taxon>Bacilli</taxon>
        <taxon>Bacillales</taxon>
        <taxon>Anoxybacillaceae</taxon>
        <taxon>Geobacillus</taxon>
    </lineage>
</organism>
<evidence type="ECO:0000313" key="2">
    <source>
        <dbReference type="Proteomes" id="UP000075424"/>
    </source>
</evidence>
<sequence length="254" mass="28430">MLFKKLLSSIGIGAATVDTKLAKAQYVQGETVEGVVDIRGGSVEQHIDEIYLALVTTYIREIDDKKFEEKAVLARYKVSGPLTIAPNETKTIPFQFALPYDVPVTLGSSRVWLQTGLDIKMALDPQDCDHLAIEPHPLVAAFLEAARQLGFRLRHVQCEQAPRYWQQRLPFIQEFEFKPASGPFKGRLDELEAIFFVSEHGVEAILEIDRKARGFAGLLSEALDMDETLVRFTYGPSDVASLAQWLAKAISRYS</sequence>